<dbReference type="EMBL" id="BPQH01000014">
    <property type="protein sequence ID" value="GJD51597.1"/>
    <property type="molecule type" value="Genomic_DNA"/>
</dbReference>
<sequence>MKRLIVFLMNLVQDVSVCRPLIRLVRDEVEADILLLYTDAFLKRDANAIWLPELQEIAAAAGAETAEIAGPYDAVRRLGGRRGLIVAASETDLPAHQICHDVFLCSPPGFLRVTLQHGFECVGFMHNRAHDRAHGAHVGFGADVVVGWTEGDRLFSMRPDQRQKLFVAGPPGLIPGAPGMGGAPPAPRPPPRRGLVCENLHSVRLAGASRRSFLDILGDFAAEAQALDVALDLRSHPGGRYLQRTGAAPPEGVRLNTLPLYKQTLGEFAFGISAPSSIVLDLMFADVPAALWQDADEPLDLSNYAGLRVIGGADSWWDFAFEALTDPAGLIAGQRAFLASLGIPADVRGRYLTLLHATR</sequence>
<dbReference type="RefSeq" id="WP_128565751.1">
    <property type="nucleotide sequence ID" value="NZ_BPQH01000014.1"/>
</dbReference>
<reference evidence="1" key="2">
    <citation type="submission" date="2021-08" db="EMBL/GenBank/DDBJ databases">
        <authorList>
            <person name="Tani A."/>
            <person name="Ola A."/>
            <person name="Ogura Y."/>
            <person name="Katsura K."/>
            <person name="Hayashi T."/>
        </authorList>
    </citation>
    <scope>NUCLEOTIDE SEQUENCE</scope>
    <source>
        <strain evidence="1">KCTC 52305</strain>
    </source>
</reference>
<dbReference type="Proteomes" id="UP001055167">
    <property type="component" value="Unassembled WGS sequence"/>
</dbReference>
<protein>
    <submittedName>
        <fullName evidence="1">Uncharacterized protein</fullName>
    </submittedName>
</protein>
<name>A0ABQ4R1N4_9HYPH</name>
<reference evidence="1" key="1">
    <citation type="journal article" date="2021" name="Front. Microbiol.">
        <title>Comprehensive Comparative Genomics and Phenotyping of Methylobacterium Species.</title>
        <authorList>
            <person name="Alessa O."/>
            <person name="Ogura Y."/>
            <person name="Fujitani Y."/>
            <person name="Takami H."/>
            <person name="Hayashi T."/>
            <person name="Sahin N."/>
            <person name="Tani A."/>
        </authorList>
    </citation>
    <scope>NUCLEOTIDE SEQUENCE</scope>
    <source>
        <strain evidence="1">KCTC 52305</strain>
    </source>
</reference>
<evidence type="ECO:0000313" key="2">
    <source>
        <dbReference type="Proteomes" id="UP001055167"/>
    </source>
</evidence>
<accession>A0ABQ4R1N4</accession>
<keyword evidence="2" id="KW-1185">Reference proteome</keyword>
<evidence type="ECO:0000313" key="1">
    <source>
        <dbReference type="EMBL" id="GJD51597.1"/>
    </source>
</evidence>
<comment type="caution">
    <text evidence="1">The sequence shown here is derived from an EMBL/GenBank/DDBJ whole genome shotgun (WGS) entry which is preliminary data.</text>
</comment>
<proteinExistence type="predicted"/>
<gene>
    <name evidence="1" type="ORF">OPKNFCMD_4352</name>
</gene>
<organism evidence="1 2">
    <name type="scientific">Methylobacterium crusticola</name>
    <dbReference type="NCBI Taxonomy" id="1697972"/>
    <lineage>
        <taxon>Bacteria</taxon>
        <taxon>Pseudomonadati</taxon>
        <taxon>Pseudomonadota</taxon>
        <taxon>Alphaproteobacteria</taxon>
        <taxon>Hyphomicrobiales</taxon>
        <taxon>Methylobacteriaceae</taxon>
        <taxon>Methylobacterium</taxon>
    </lineage>
</organism>